<evidence type="ECO:0000313" key="2">
    <source>
        <dbReference type="Proteomes" id="UP000176273"/>
    </source>
</evidence>
<dbReference type="STRING" id="1798468.A2110_00970"/>
<gene>
    <name evidence="1" type="ORF">A2110_00970</name>
</gene>
<dbReference type="EMBL" id="MFKH01000016">
    <property type="protein sequence ID" value="OGG36815.1"/>
    <property type="molecule type" value="Genomic_DNA"/>
</dbReference>
<dbReference type="InterPro" id="IPR005247">
    <property type="entry name" value="YbhB_YbcL/LppC-like"/>
</dbReference>
<evidence type="ECO:0000313" key="1">
    <source>
        <dbReference type="EMBL" id="OGG36815.1"/>
    </source>
</evidence>
<accession>A0A1F6BIQ4</accession>
<protein>
    <recommendedName>
        <fullName evidence="3">Phosphatidylethanolamine-binding protein</fullName>
    </recommendedName>
</protein>
<dbReference type="Proteomes" id="UP000176273">
    <property type="component" value="Unassembled WGS sequence"/>
</dbReference>
<dbReference type="CDD" id="cd00865">
    <property type="entry name" value="PEBP_bact_arch"/>
    <property type="match status" value="1"/>
</dbReference>
<dbReference type="PANTHER" id="PTHR30289:SF1">
    <property type="entry name" value="PEBP (PHOSPHATIDYLETHANOLAMINE-BINDING PROTEIN) FAMILY PROTEIN"/>
    <property type="match status" value="1"/>
</dbReference>
<dbReference type="PANTHER" id="PTHR30289">
    <property type="entry name" value="UNCHARACTERIZED PROTEIN YBCL-RELATED"/>
    <property type="match status" value="1"/>
</dbReference>
<dbReference type="AlphaFoldDB" id="A0A1F6BIQ4"/>
<comment type="caution">
    <text evidence="1">The sequence shown here is derived from an EMBL/GenBank/DDBJ whole genome shotgun (WGS) entry which is preliminary data.</text>
</comment>
<dbReference type="SUPFAM" id="SSF49777">
    <property type="entry name" value="PEBP-like"/>
    <property type="match status" value="1"/>
</dbReference>
<dbReference type="Pfam" id="PF01161">
    <property type="entry name" value="PBP"/>
    <property type="match status" value="1"/>
</dbReference>
<evidence type="ECO:0008006" key="3">
    <source>
        <dbReference type="Google" id="ProtNLM"/>
    </source>
</evidence>
<sequence>MELKSAVFKEGEKIPAPFTCDGDEVNPLLEIKNAPEGVRSFALIVDDPDATGGKTFTHWTLWDISASAGYISEDSVPGEAVEGTTSFGKIGYGGPCPPKGSAPHRYRFTLYALDAKLGLPEGASRAALEEAMKGHVIAETTLTGRYGR</sequence>
<reference evidence="1 2" key="1">
    <citation type="journal article" date="2016" name="Nat. Commun.">
        <title>Thousands of microbial genomes shed light on interconnected biogeochemical processes in an aquifer system.</title>
        <authorList>
            <person name="Anantharaman K."/>
            <person name="Brown C.T."/>
            <person name="Hug L.A."/>
            <person name="Sharon I."/>
            <person name="Castelle C.J."/>
            <person name="Probst A.J."/>
            <person name="Thomas B.C."/>
            <person name="Singh A."/>
            <person name="Wilkins M.J."/>
            <person name="Karaoz U."/>
            <person name="Brodie E.L."/>
            <person name="Williams K.H."/>
            <person name="Hubbard S.S."/>
            <person name="Banfield J.F."/>
        </authorList>
    </citation>
    <scope>NUCLEOTIDE SEQUENCE [LARGE SCALE GENOMIC DNA]</scope>
</reference>
<dbReference type="Gene3D" id="3.90.280.10">
    <property type="entry name" value="PEBP-like"/>
    <property type="match status" value="1"/>
</dbReference>
<dbReference type="NCBIfam" id="TIGR00481">
    <property type="entry name" value="YbhB/YbcL family Raf kinase inhibitor-like protein"/>
    <property type="match status" value="1"/>
</dbReference>
<dbReference type="InterPro" id="IPR008914">
    <property type="entry name" value="PEBP"/>
</dbReference>
<dbReference type="InterPro" id="IPR036610">
    <property type="entry name" value="PEBP-like_sf"/>
</dbReference>
<proteinExistence type="predicted"/>
<organism evidence="1 2">
    <name type="scientific">Candidatus Jorgensenbacteria bacterium GWA1_54_12</name>
    <dbReference type="NCBI Taxonomy" id="1798468"/>
    <lineage>
        <taxon>Bacteria</taxon>
        <taxon>Candidatus Joergenseniibacteriota</taxon>
    </lineage>
</organism>
<name>A0A1F6BIQ4_9BACT</name>